<feature type="transmembrane region" description="Helical" evidence="1">
    <location>
        <begin position="190"/>
        <end position="212"/>
    </location>
</feature>
<comment type="caution">
    <text evidence="2">The sequence shown here is derived from an EMBL/GenBank/DDBJ whole genome shotgun (WGS) entry which is preliminary data.</text>
</comment>
<evidence type="ECO:0008006" key="4">
    <source>
        <dbReference type="Google" id="ProtNLM"/>
    </source>
</evidence>
<gene>
    <name evidence="2" type="ORF">DMP10_09905</name>
</gene>
<dbReference type="RefSeq" id="WP_117283535.1">
    <property type="nucleotide sequence ID" value="NZ_JAMTCE010000024.1"/>
</dbReference>
<dbReference type="Proteomes" id="UP000278327">
    <property type="component" value="Unassembled WGS sequence"/>
</dbReference>
<dbReference type="PANTHER" id="PTHR32309:SF31">
    <property type="entry name" value="CAPSULAR EXOPOLYSACCHARIDE FAMILY"/>
    <property type="match status" value="1"/>
</dbReference>
<name>A0A3N0AQ51_9ACTN</name>
<dbReference type="AlphaFoldDB" id="A0A3N0AQ51"/>
<keyword evidence="1" id="KW-1133">Transmembrane helix</keyword>
<organism evidence="2 3">
    <name type="scientific">Adlercreutzia equolifaciens subsp. celatus DSM 18785</name>
    <dbReference type="NCBI Taxonomy" id="1121021"/>
    <lineage>
        <taxon>Bacteria</taxon>
        <taxon>Bacillati</taxon>
        <taxon>Actinomycetota</taxon>
        <taxon>Coriobacteriia</taxon>
        <taxon>Eggerthellales</taxon>
        <taxon>Eggerthellaceae</taxon>
        <taxon>Adlercreutzia</taxon>
    </lineage>
</organism>
<dbReference type="EMBL" id="QICA01000018">
    <property type="protein sequence ID" value="RNL36860.1"/>
    <property type="molecule type" value="Genomic_DNA"/>
</dbReference>
<evidence type="ECO:0000313" key="3">
    <source>
        <dbReference type="Proteomes" id="UP000278327"/>
    </source>
</evidence>
<evidence type="ECO:0000256" key="1">
    <source>
        <dbReference type="SAM" id="Phobius"/>
    </source>
</evidence>
<sequence length="367" mass="38570">MTFYELCGMARRYWRIALAIVLACTLGMGLYSLKGSAPVYKATATVVATDPSGKVATTQLMATVEAIGITVEREASGDGVTVTGAAAAPTASQCYVLTAASGEAQESIAVANAAAHRIADEAKGVYAELTANGEERLRAYADNLQLFEELGNERIDAINSVVVPNTYAFCEFNVEEAQEASAQGSSLVKFLILGLVVGLLLSVCGIALYGIVKRPVKGRRDIEAVCDLPVLGGKRESSEVLWANIQFAAESEPCSICILPTGDEDVRMISEDLVQAVRATGRNASIEAPDGIRDAGIGACGAQQDAVVVYPCGSVASSADALWCARQSDATVVCVRQWSDALERFAEVLDELRLAGSKVAGVIYLGN</sequence>
<dbReference type="PANTHER" id="PTHR32309">
    <property type="entry name" value="TYROSINE-PROTEIN KINASE"/>
    <property type="match status" value="1"/>
</dbReference>
<accession>A0A3N0AQ51</accession>
<keyword evidence="1" id="KW-0812">Transmembrane</keyword>
<evidence type="ECO:0000313" key="2">
    <source>
        <dbReference type="EMBL" id="RNL36860.1"/>
    </source>
</evidence>
<proteinExistence type="predicted"/>
<keyword evidence="3" id="KW-1185">Reference proteome</keyword>
<protein>
    <recommendedName>
        <fullName evidence="4">Polysaccharide chain length determinant N-terminal domain-containing protein</fullName>
    </recommendedName>
</protein>
<keyword evidence="1" id="KW-0472">Membrane</keyword>
<dbReference type="InterPro" id="IPR050445">
    <property type="entry name" value="Bact_polysacc_biosynth/exp"/>
</dbReference>
<feature type="transmembrane region" description="Helical" evidence="1">
    <location>
        <begin position="12"/>
        <end position="33"/>
    </location>
</feature>
<reference evidence="2 3" key="1">
    <citation type="journal article" date="2019" name="Microbiol. Resour. Announc.">
        <title>Draft Genome Sequences of Type Strains of Gordonibacter faecihominis, Paraeggerthella hongkongensis, Parvibacter caecicola,Slackia equolifaciens, Slackia faecicanis, and Slackia isoflavoniconvertens.</title>
        <authorList>
            <person name="Danylec N."/>
            <person name="Stoll D.A."/>
            <person name="Dotsch A."/>
            <person name="Huch M."/>
        </authorList>
    </citation>
    <scope>NUCLEOTIDE SEQUENCE [LARGE SCALE GENOMIC DNA]</scope>
    <source>
        <strain evidence="2 3">DSM 18785</strain>
    </source>
</reference>